<dbReference type="InterPro" id="IPR000008">
    <property type="entry name" value="C2_dom"/>
</dbReference>
<dbReference type="PROSITE" id="PS50004">
    <property type="entry name" value="C2"/>
    <property type="match status" value="1"/>
</dbReference>
<comment type="caution">
    <text evidence="2">The sequence shown here is derived from an EMBL/GenBank/DDBJ whole genome shotgun (WGS) entry which is preliminary data.</text>
</comment>
<gene>
    <name evidence="2" type="ORF">KP509_22G079300</name>
</gene>
<sequence length="212" mass="23943">MEEEWQEVGLQILCAENLKEVRHLGKMQTFAEAWVDHDTTYTTRVDEVGGINPVWRDCFLMPIPLKKPGIKLAIDVFTMSCTGTKPVGRTLVDVMHILEPTTAPGISKHGDAYYANYPLRAPTGEMQGRLYICFWPENRVKADEKKQRRPCGNPYIFTKRAFRANGLGDFVSSVSELLCSPSSAAHRYDTERLLPQPIRPPNMKTSELAESV</sequence>
<proteinExistence type="predicted"/>
<accession>A0A8T2SA21</accession>
<dbReference type="AlphaFoldDB" id="A0A8T2SA21"/>
<keyword evidence="3" id="KW-1185">Reference proteome</keyword>
<protein>
    <recommendedName>
        <fullName evidence="1">C2 domain-containing protein</fullName>
    </recommendedName>
</protein>
<dbReference type="PANTHER" id="PTHR32246">
    <property type="entry name" value="INGRESSION PROTEIN FIC1"/>
    <property type="match status" value="1"/>
</dbReference>
<dbReference type="Gene3D" id="2.60.40.150">
    <property type="entry name" value="C2 domain"/>
    <property type="match status" value="1"/>
</dbReference>
<dbReference type="SUPFAM" id="SSF49562">
    <property type="entry name" value="C2 domain (Calcium/lipid-binding domain, CaLB)"/>
    <property type="match status" value="1"/>
</dbReference>
<dbReference type="EMBL" id="CM035427">
    <property type="protein sequence ID" value="KAH7307824.1"/>
    <property type="molecule type" value="Genomic_DNA"/>
</dbReference>
<evidence type="ECO:0000313" key="3">
    <source>
        <dbReference type="Proteomes" id="UP000825935"/>
    </source>
</evidence>
<dbReference type="Pfam" id="PF00168">
    <property type="entry name" value="C2"/>
    <property type="match status" value="1"/>
</dbReference>
<name>A0A8T2SA21_CERRI</name>
<dbReference type="PANTHER" id="PTHR32246:SF143">
    <property type="entry name" value="CALCIUM-DEPENDENT LIPID-BINDING (CALB DOMAIN) FAMILY PROTEIN"/>
    <property type="match status" value="1"/>
</dbReference>
<organism evidence="2 3">
    <name type="scientific">Ceratopteris richardii</name>
    <name type="common">Triangle waterfern</name>
    <dbReference type="NCBI Taxonomy" id="49495"/>
    <lineage>
        <taxon>Eukaryota</taxon>
        <taxon>Viridiplantae</taxon>
        <taxon>Streptophyta</taxon>
        <taxon>Embryophyta</taxon>
        <taxon>Tracheophyta</taxon>
        <taxon>Polypodiopsida</taxon>
        <taxon>Polypodiidae</taxon>
        <taxon>Polypodiales</taxon>
        <taxon>Pteridineae</taxon>
        <taxon>Pteridaceae</taxon>
        <taxon>Parkerioideae</taxon>
        <taxon>Ceratopteris</taxon>
    </lineage>
</organism>
<evidence type="ECO:0000313" key="2">
    <source>
        <dbReference type="EMBL" id="KAH7307824.1"/>
    </source>
</evidence>
<reference evidence="2" key="1">
    <citation type="submission" date="2021-08" db="EMBL/GenBank/DDBJ databases">
        <title>WGS assembly of Ceratopteris richardii.</title>
        <authorList>
            <person name="Marchant D.B."/>
            <person name="Chen G."/>
            <person name="Jenkins J."/>
            <person name="Shu S."/>
            <person name="Leebens-Mack J."/>
            <person name="Grimwood J."/>
            <person name="Schmutz J."/>
            <person name="Soltis P."/>
            <person name="Soltis D."/>
            <person name="Chen Z.-H."/>
        </authorList>
    </citation>
    <scope>NUCLEOTIDE SEQUENCE</scope>
    <source>
        <strain evidence="2">Whitten #5841</strain>
        <tissue evidence="2">Leaf</tissue>
    </source>
</reference>
<feature type="domain" description="C2" evidence="1">
    <location>
        <begin position="1"/>
        <end position="107"/>
    </location>
</feature>
<evidence type="ECO:0000259" key="1">
    <source>
        <dbReference type="PROSITE" id="PS50004"/>
    </source>
</evidence>
<dbReference type="InterPro" id="IPR035892">
    <property type="entry name" value="C2_domain_sf"/>
</dbReference>
<dbReference type="OrthoDB" id="884464at2759"/>
<dbReference type="Proteomes" id="UP000825935">
    <property type="component" value="Chromosome 22"/>
</dbReference>